<feature type="transmembrane region" description="Helical" evidence="1">
    <location>
        <begin position="78"/>
        <end position="102"/>
    </location>
</feature>
<gene>
    <name evidence="2" type="ORF">GJ699_24395</name>
</gene>
<evidence type="ECO:0000256" key="1">
    <source>
        <dbReference type="SAM" id="Phobius"/>
    </source>
</evidence>
<evidence type="ECO:0000313" key="2">
    <source>
        <dbReference type="EMBL" id="MRW93144.1"/>
    </source>
</evidence>
<comment type="caution">
    <text evidence="2">The sequence shown here is derived from an EMBL/GenBank/DDBJ whole genome shotgun (WGS) entry which is preliminary data.</text>
</comment>
<name>A0A6I2L8G5_9BURK</name>
<protein>
    <submittedName>
        <fullName evidence="2">Uncharacterized protein</fullName>
    </submittedName>
</protein>
<keyword evidence="1" id="KW-0812">Transmembrane</keyword>
<organism evidence="2 3">
    <name type="scientific">Duganella guangzhouensis</name>
    <dbReference type="NCBI Taxonomy" id="2666084"/>
    <lineage>
        <taxon>Bacteria</taxon>
        <taxon>Pseudomonadati</taxon>
        <taxon>Pseudomonadota</taxon>
        <taxon>Betaproteobacteria</taxon>
        <taxon>Burkholderiales</taxon>
        <taxon>Oxalobacteraceae</taxon>
        <taxon>Telluria group</taxon>
        <taxon>Duganella</taxon>
    </lineage>
</organism>
<keyword evidence="1" id="KW-1133">Transmembrane helix</keyword>
<dbReference type="Proteomes" id="UP000433309">
    <property type="component" value="Unassembled WGS sequence"/>
</dbReference>
<keyword evidence="1" id="KW-0472">Membrane</keyword>
<reference evidence="2 3" key="1">
    <citation type="submission" date="2019-11" db="EMBL/GenBank/DDBJ databases">
        <title>Novel species isolated from a subtropical stream in China.</title>
        <authorList>
            <person name="Lu H."/>
        </authorList>
    </citation>
    <scope>NUCLEOTIDE SEQUENCE [LARGE SCALE GENOMIC DNA]</scope>
    <source>
        <strain evidence="2 3">FT80W</strain>
    </source>
</reference>
<dbReference type="RefSeq" id="WP_154381260.1">
    <property type="nucleotide sequence ID" value="NZ_WKJK01000015.1"/>
</dbReference>
<sequence>MNANSDREYIDNKLGDVRTAVDDLRVVMNERSEATRTAIDDLRLTMNERFTAIHARFDAFDVKIDSAVAKGVSEMIKWVVGLFVTLIVVVVGLSSVVMNLVLRQPAPVAVTAPAPAPVISTPAVIIQLSPQGATITPAVPAGGKP</sequence>
<proteinExistence type="predicted"/>
<keyword evidence="3" id="KW-1185">Reference proteome</keyword>
<evidence type="ECO:0000313" key="3">
    <source>
        <dbReference type="Proteomes" id="UP000433309"/>
    </source>
</evidence>
<dbReference type="AlphaFoldDB" id="A0A6I2L8G5"/>
<accession>A0A6I2L8G5</accession>
<dbReference type="EMBL" id="WKJK01000015">
    <property type="protein sequence ID" value="MRW93144.1"/>
    <property type="molecule type" value="Genomic_DNA"/>
</dbReference>